<evidence type="ECO:0000313" key="3">
    <source>
        <dbReference type="Proteomes" id="UP000053617"/>
    </source>
</evidence>
<dbReference type="Proteomes" id="UP000053617">
    <property type="component" value="Unassembled WGS sequence"/>
</dbReference>
<organism evidence="2 3">
    <name type="scientific">Rhinocladiella mackenziei CBS 650.93</name>
    <dbReference type="NCBI Taxonomy" id="1442369"/>
    <lineage>
        <taxon>Eukaryota</taxon>
        <taxon>Fungi</taxon>
        <taxon>Dikarya</taxon>
        <taxon>Ascomycota</taxon>
        <taxon>Pezizomycotina</taxon>
        <taxon>Eurotiomycetes</taxon>
        <taxon>Chaetothyriomycetidae</taxon>
        <taxon>Chaetothyriales</taxon>
        <taxon>Herpotrichiellaceae</taxon>
        <taxon>Rhinocladiella</taxon>
    </lineage>
</organism>
<accession>A0A0D2IQ78</accession>
<evidence type="ECO:0000256" key="1">
    <source>
        <dbReference type="SAM" id="MobiDB-lite"/>
    </source>
</evidence>
<dbReference type="AlphaFoldDB" id="A0A0D2IQ78"/>
<feature type="region of interest" description="Disordered" evidence="1">
    <location>
        <begin position="1"/>
        <end position="23"/>
    </location>
</feature>
<dbReference type="VEuPathDB" id="FungiDB:Z518_06218"/>
<evidence type="ECO:0000313" key="2">
    <source>
        <dbReference type="EMBL" id="KIX05346.1"/>
    </source>
</evidence>
<dbReference type="STRING" id="1442369.A0A0D2IQ78"/>
<gene>
    <name evidence="2" type="ORF">Z518_06218</name>
</gene>
<feature type="compositionally biased region" description="Polar residues" evidence="1">
    <location>
        <begin position="435"/>
        <end position="450"/>
    </location>
</feature>
<dbReference type="InterPro" id="IPR011990">
    <property type="entry name" value="TPR-like_helical_dom_sf"/>
</dbReference>
<dbReference type="Gene3D" id="1.25.40.10">
    <property type="entry name" value="Tetratricopeptide repeat domain"/>
    <property type="match status" value="1"/>
</dbReference>
<dbReference type="EMBL" id="KN847478">
    <property type="protein sequence ID" value="KIX05346.1"/>
    <property type="molecule type" value="Genomic_DNA"/>
</dbReference>
<proteinExistence type="predicted"/>
<dbReference type="GeneID" id="25294289"/>
<reference evidence="2 3" key="1">
    <citation type="submission" date="2015-01" db="EMBL/GenBank/DDBJ databases">
        <title>The Genome Sequence of Rhinocladiella mackenzie CBS 650.93.</title>
        <authorList>
            <consortium name="The Broad Institute Genomics Platform"/>
            <person name="Cuomo C."/>
            <person name="de Hoog S."/>
            <person name="Gorbushina A."/>
            <person name="Stielow B."/>
            <person name="Teixiera M."/>
            <person name="Abouelleil A."/>
            <person name="Chapman S.B."/>
            <person name="Priest M."/>
            <person name="Young S.K."/>
            <person name="Wortman J."/>
            <person name="Nusbaum C."/>
            <person name="Birren B."/>
        </authorList>
    </citation>
    <scope>NUCLEOTIDE SEQUENCE [LARGE SCALE GENOMIC DNA]</scope>
    <source>
        <strain evidence="2 3">CBS 650.93</strain>
    </source>
</reference>
<dbReference type="RefSeq" id="XP_013272482.1">
    <property type="nucleotide sequence ID" value="XM_013417028.1"/>
</dbReference>
<feature type="region of interest" description="Disordered" evidence="1">
    <location>
        <begin position="422"/>
        <end position="450"/>
    </location>
</feature>
<dbReference type="OrthoDB" id="747253at2759"/>
<dbReference type="HOGENOM" id="CLU_028611_0_0_1"/>
<keyword evidence="3" id="KW-1185">Reference proteome</keyword>
<name>A0A0D2IQ78_9EURO</name>
<protein>
    <submittedName>
        <fullName evidence="2">Rhinocladiella mackenziei CBS 650.93 unplaced genomic scaffold supercont1.4, whole genome shotgun sequence</fullName>
    </submittedName>
</protein>
<sequence>MRTFHGGKDDQKDGTIEKDAKDRRAQILVPRARFLDLAEPPAEAKVGHGISLQPSGQVSGLSDQTLTVDNVDQAATTTTPNETFNRATAEVNPGEEEDNLRPVRGRKYLREIKLPKRFPKLLEVKRKLGRAYPFSRVRHVVSTELLTEELRWVSRYTPHPDAIRNILRILIQDRKVKPTSDHYEALILGNCFPEHGSADNVKVILQEMEREGIPIEAHVCGAVLMVLTVHPDTQLRTSILQRLSQLQTFSADEYAELSIAAMIREDQLEMATVQLERLQKENRNIGKWTWIMYIHAVCDRHDFDALLQLLYRLSDSRFLFPRPTLLHLLVTASENGNMDVTKWVWHGYVEGMHIIPNEAICMSVLRLAADNRDLNLAESVGLVLQSVAGDTMTIPPSLMDLPQRSTQWTYKKIKDEKNSLTFDSPDLLEFPTGSHPPSSNQDTDAENNPISDISSESLAVAFSTPPALRPAALTAPRRPPTEALRIFADLGIDAQKLTAPLRTDKRGRGNLFPLFRKETGLRGARFDPRLALMETWDWKKK</sequence>